<name>A0A840YCX4_9PROT</name>
<dbReference type="EMBL" id="JACIJD010000052">
    <property type="protein sequence ID" value="MBB5696539.1"/>
    <property type="molecule type" value="Genomic_DNA"/>
</dbReference>
<evidence type="ECO:0000313" key="4">
    <source>
        <dbReference type="EMBL" id="MBB5696539.1"/>
    </source>
</evidence>
<accession>A0A840YCX4</accession>
<evidence type="ECO:0000313" key="5">
    <source>
        <dbReference type="Proteomes" id="UP000580654"/>
    </source>
</evidence>
<feature type="compositionally biased region" description="Polar residues" evidence="3">
    <location>
        <begin position="1195"/>
        <end position="1204"/>
    </location>
</feature>
<dbReference type="Pfam" id="PF00353">
    <property type="entry name" value="HemolysinCabind"/>
    <property type="match status" value="5"/>
</dbReference>
<dbReference type="RefSeq" id="WP_281394593.1">
    <property type="nucleotide sequence ID" value="NZ_JACIJD010000052.1"/>
</dbReference>
<dbReference type="GO" id="GO:0005509">
    <property type="term" value="F:calcium ion binding"/>
    <property type="evidence" value="ECO:0007669"/>
    <property type="project" value="InterPro"/>
</dbReference>
<dbReference type="PROSITE" id="PS00330">
    <property type="entry name" value="HEMOLYSIN_CALCIUM"/>
    <property type="match status" value="6"/>
</dbReference>
<feature type="non-terminal residue" evidence="4">
    <location>
        <position position="1415"/>
    </location>
</feature>
<sequence>MATPTSWGLTEADLDGFGIVADPTSQARPVVADNGAEFFGVAYVNGSGAEARITARFYDALANPDELLPGPIDMSDGAGIIQEDRPLAMAGWIEGYTVGWSERAGEGAPVLLKARLSGPEALAGEEFHIADPSFYPAGTVVTEQRDLALSGGEKVLADGVTIIVGFTAVWVEDVVVDGVAGTRVMMQRFEVPLDAAGNPGGPVPAGISGEVADGDNAPVQLALGGRSPSIAALHDGEQVITWIGRDSPDGPEYVAARLMDADGALIRDPGTNEVVLDARLPVPAGASALADGGVVRVASVGVGGFAIFWVAQNEAGGLELWGQTWIFGDADPTFVPRAPAHKVVDLPAAFDGNLSVVGFGEDSERGVVSFGVEGGPAQALNFDERGFISGTVVPVGTGVHASSSAGGLTGERAVVVWGENGDVTAQIVDTRIVDPSSPTGIRLVGDRVRDGEVRVDARPDILIGTVKNDIFVTDRADTRGGRQAEDEAYGALGDDTLYGGGLSDILDGGEGTDSAAYRGARNQYSVTVNGDGSFTVKDMRGGANPGADGQDRIVDIEKLDFNSTVVAGSLTLGSARNLAGTGSVPVETSVFFQGLPDTYQGLPAGTPTDGTPIGWGISSPAPFAVNTGVLGGVSLAAGDQASPSAVGLLGGFGFAWQTGDEVYFKAYDALGAADAAFGGAAAQVFRLTDGVGSVSNVVATGAGNASVVAVWEEGGGIHGRFVSSVVGLVGPGEFTTAPPAAGTVQHGAQVAGYEVVDANNDTQELGFNVVFTESASASEPGRVLLQRFTVFSVPADPGRDVDLQGERAPVSVGLDGRPALVLGDSGDNGTIELSASGRDASITGLHDGEVVVSWVERTDENGQPVDSVKVRVFEPSIDAEGYTVLDGGSAVITLSGIKLGSVPEVVGLGFNFAIAYVTEDDHYVAQIYTPAGGGYQTAGLADFGVLPAGAGAKHLVATDFDGTSFTMLVEGADGIVTGQLFGAGGEKIGGLFPAFGSGVGLDRGGFTAATLDDGRVVVATTGQAPGSGDTNGIVGALFDTRVPGEQIIGPRDGAPRDLLVGTIGNDVMDGRVQDDELHGGLGNDVLLGGSENDLLFGDQGNDTLLGGSENDTLNGGAGNDLLLGGFGNDVLSGGTGSDTISYQGEFASVIVTLAEGAAQGVTLSNRNPATGATTAFAQEDVFTSIENATGGEGNDTLTGTSGANALTGGGGNDSLTGGDGADTLDGGLGIDTLVGGLGNDLYLVDSLGDVVTELPGGGRDTVHTTVSLTLAAEVENLTLLGEGNISGTGNGLANLITGNTGNNTLSGALGNDTLLGGAGDDALEGGEGNDLLDGGQGADTMAGGLGDDLYFVDNAGDVVTELADGGLDTLRTTVSLSLLFLEEIERLTLLGTADLEGTGNSQANLLTGNAGNNTL</sequence>
<comment type="subcellular location">
    <subcellularLocation>
        <location evidence="1">Secreted</location>
    </subcellularLocation>
</comment>
<dbReference type="Gene3D" id="2.150.10.10">
    <property type="entry name" value="Serralysin-like metalloprotease, C-terminal"/>
    <property type="match status" value="3"/>
</dbReference>
<keyword evidence="2" id="KW-0964">Secreted</keyword>
<dbReference type="InterPro" id="IPR018511">
    <property type="entry name" value="Hemolysin-typ_Ca-bd_CS"/>
</dbReference>
<dbReference type="PRINTS" id="PR00313">
    <property type="entry name" value="CABNDNGRPT"/>
</dbReference>
<dbReference type="SUPFAM" id="SSF51120">
    <property type="entry name" value="beta-Roll"/>
    <property type="match status" value="4"/>
</dbReference>
<proteinExistence type="predicted"/>
<dbReference type="InterPro" id="IPR011049">
    <property type="entry name" value="Serralysin-like_metalloprot_C"/>
</dbReference>
<feature type="region of interest" description="Disordered" evidence="3">
    <location>
        <begin position="1188"/>
        <end position="1218"/>
    </location>
</feature>
<dbReference type="InterPro" id="IPR050557">
    <property type="entry name" value="RTX_toxin/Mannuronan_C5-epim"/>
</dbReference>
<dbReference type="PANTHER" id="PTHR38340">
    <property type="entry name" value="S-LAYER PROTEIN"/>
    <property type="match status" value="1"/>
</dbReference>
<evidence type="ECO:0000256" key="1">
    <source>
        <dbReference type="ARBA" id="ARBA00004613"/>
    </source>
</evidence>
<dbReference type="InterPro" id="IPR001343">
    <property type="entry name" value="Hemolysn_Ca-bd"/>
</dbReference>
<protein>
    <submittedName>
        <fullName evidence="4">Ca2+-binding RTX toxin-like protein</fullName>
    </submittedName>
</protein>
<evidence type="ECO:0000256" key="2">
    <source>
        <dbReference type="ARBA" id="ARBA00022525"/>
    </source>
</evidence>
<comment type="caution">
    <text evidence="4">The sequence shown here is derived from an EMBL/GenBank/DDBJ whole genome shotgun (WGS) entry which is preliminary data.</text>
</comment>
<keyword evidence="5" id="KW-1185">Reference proteome</keyword>
<dbReference type="GO" id="GO:0005576">
    <property type="term" value="C:extracellular region"/>
    <property type="evidence" value="ECO:0007669"/>
    <property type="project" value="UniProtKB-SubCell"/>
</dbReference>
<organism evidence="4 5">
    <name type="scientific">Muricoccus pecuniae</name>
    <dbReference type="NCBI Taxonomy" id="693023"/>
    <lineage>
        <taxon>Bacteria</taxon>
        <taxon>Pseudomonadati</taxon>
        <taxon>Pseudomonadota</taxon>
        <taxon>Alphaproteobacteria</taxon>
        <taxon>Acetobacterales</taxon>
        <taxon>Roseomonadaceae</taxon>
        <taxon>Muricoccus</taxon>
    </lineage>
</organism>
<feature type="compositionally biased region" description="Gly residues" evidence="3">
    <location>
        <begin position="1207"/>
        <end position="1218"/>
    </location>
</feature>
<reference evidence="4 5" key="1">
    <citation type="submission" date="2020-08" db="EMBL/GenBank/DDBJ databases">
        <title>Genomic Encyclopedia of Type Strains, Phase IV (KMG-IV): sequencing the most valuable type-strain genomes for metagenomic binning, comparative biology and taxonomic classification.</title>
        <authorList>
            <person name="Goeker M."/>
        </authorList>
    </citation>
    <scope>NUCLEOTIDE SEQUENCE [LARGE SCALE GENOMIC DNA]</scope>
    <source>
        <strain evidence="4 5">DSM 25622</strain>
    </source>
</reference>
<gene>
    <name evidence="4" type="ORF">FHS87_004610</name>
</gene>
<dbReference type="PANTHER" id="PTHR38340:SF1">
    <property type="entry name" value="S-LAYER PROTEIN"/>
    <property type="match status" value="1"/>
</dbReference>
<dbReference type="Proteomes" id="UP000580654">
    <property type="component" value="Unassembled WGS sequence"/>
</dbReference>
<evidence type="ECO:0000256" key="3">
    <source>
        <dbReference type="SAM" id="MobiDB-lite"/>
    </source>
</evidence>